<dbReference type="Gene3D" id="3.30.40.10">
    <property type="entry name" value="Zinc/RING finger domain, C3HC4 (zinc finger)"/>
    <property type="match status" value="1"/>
</dbReference>
<name>A0AAD6G4D5_9EURO</name>
<organism evidence="5 6">
    <name type="scientific">Penicillium daleae</name>
    <dbReference type="NCBI Taxonomy" id="63821"/>
    <lineage>
        <taxon>Eukaryota</taxon>
        <taxon>Fungi</taxon>
        <taxon>Dikarya</taxon>
        <taxon>Ascomycota</taxon>
        <taxon>Pezizomycotina</taxon>
        <taxon>Eurotiomycetes</taxon>
        <taxon>Eurotiomycetidae</taxon>
        <taxon>Eurotiales</taxon>
        <taxon>Aspergillaceae</taxon>
        <taxon>Penicillium</taxon>
    </lineage>
</organism>
<evidence type="ECO:0000259" key="4">
    <source>
        <dbReference type="PROSITE" id="PS50966"/>
    </source>
</evidence>
<keyword evidence="1" id="KW-0479">Metal-binding</keyword>
<dbReference type="EMBL" id="JAPVEA010000004">
    <property type="protein sequence ID" value="KAJ5455964.1"/>
    <property type="molecule type" value="Genomic_DNA"/>
</dbReference>
<reference evidence="5" key="2">
    <citation type="journal article" date="2023" name="IMA Fungus">
        <title>Comparative genomic study of the Penicillium genus elucidates a diverse pangenome and 15 lateral gene transfer events.</title>
        <authorList>
            <person name="Petersen C."/>
            <person name="Sorensen T."/>
            <person name="Nielsen M.R."/>
            <person name="Sondergaard T.E."/>
            <person name="Sorensen J.L."/>
            <person name="Fitzpatrick D.A."/>
            <person name="Frisvad J.C."/>
            <person name="Nielsen K.L."/>
        </authorList>
    </citation>
    <scope>NUCLEOTIDE SEQUENCE</scope>
    <source>
        <strain evidence="5">IBT 16125</strain>
    </source>
</reference>
<dbReference type="CDD" id="cd16494">
    <property type="entry name" value="RING-CH-C4HC3_ZSWM2"/>
    <property type="match status" value="1"/>
</dbReference>
<evidence type="ECO:0000313" key="6">
    <source>
        <dbReference type="Proteomes" id="UP001213681"/>
    </source>
</evidence>
<feature type="region of interest" description="Disordered" evidence="2">
    <location>
        <begin position="1"/>
        <end position="98"/>
    </location>
</feature>
<evidence type="ECO:0008006" key="7">
    <source>
        <dbReference type="Google" id="ProtNLM"/>
    </source>
</evidence>
<protein>
    <recommendedName>
        <fullName evidence="7">SWIM-type domain-containing protein</fullName>
    </recommendedName>
</protein>
<sequence>MDTIQQDAVSNPGSPSTVIPPTPAPRRGKKMAGGRPKKDPRSSNRATPMKKAAPAQTSPASKPVLSNPATPAKGSPKRKAGEGRGSGSSPTKRARPAKVIVKYHGDELRPYPWRDSPPDSYLDKVDRIGKTRYVVASKNWALSVLTDRLWGLSMFIVGRQVRENGEVPEFYFDVVGSTGNLYRVKIGKLPSCDCPDAKFRGRGECKHVIYVLLKALNARPELRYQISFVPSELREMYEGSLMSMFAETGTADHDRDGKRKPIEGACPICFMDFEPKDKTVWCQTGCGNNVHEVCFKQWARTSLASQGSIRCVYCRTNWPSPGSNPKVENLRKNGTIGREGYVNVADQFGLSTKRGTNFSLYFHLNHSDGKKDLS</sequence>
<keyword evidence="6" id="KW-1185">Reference proteome</keyword>
<dbReference type="RefSeq" id="XP_056768337.1">
    <property type="nucleotide sequence ID" value="XM_056907610.1"/>
</dbReference>
<dbReference type="InterPro" id="IPR039903">
    <property type="entry name" value="Zswim2"/>
</dbReference>
<dbReference type="GO" id="GO:0061630">
    <property type="term" value="F:ubiquitin protein ligase activity"/>
    <property type="evidence" value="ECO:0007669"/>
    <property type="project" value="InterPro"/>
</dbReference>
<dbReference type="InterPro" id="IPR007527">
    <property type="entry name" value="Znf_SWIM"/>
</dbReference>
<reference evidence="5" key="1">
    <citation type="submission" date="2022-12" db="EMBL/GenBank/DDBJ databases">
        <authorList>
            <person name="Petersen C."/>
        </authorList>
    </citation>
    <scope>NUCLEOTIDE SEQUENCE</scope>
    <source>
        <strain evidence="5">IBT 16125</strain>
    </source>
</reference>
<dbReference type="AlphaFoldDB" id="A0AAD6G4D5"/>
<feature type="compositionally biased region" description="Polar residues" evidence="2">
    <location>
        <begin position="1"/>
        <end position="17"/>
    </location>
</feature>
<feature type="domain" description="RING-type" evidence="3">
    <location>
        <begin position="266"/>
        <end position="315"/>
    </location>
</feature>
<dbReference type="GeneID" id="81597853"/>
<accession>A0AAD6G4D5</accession>
<dbReference type="GO" id="GO:0008270">
    <property type="term" value="F:zinc ion binding"/>
    <property type="evidence" value="ECO:0007669"/>
    <property type="project" value="UniProtKB-KW"/>
</dbReference>
<evidence type="ECO:0000313" key="5">
    <source>
        <dbReference type="EMBL" id="KAJ5455964.1"/>
    </source>
</evidence>
<dbReference type="InterPro" id="IPR001841">
    <property type="entry name" value="Znf_RING"/>
</dbReference>
<keyword evidence="1" id="KW-0863">Zinc-finger</keyword>
<dbReference type="PROSITE" id="PS50966">
    <property type="entry name" value="ZF_SWIM"/>
    <property type="match status" value="1"/>
</dbReference>
<dbReference type="SUPFAM" id="SSF57850">
    <property type="entry name" value="RING/U-box"/>
    <property type="match status" value="1"/>
</dbReference>
<evidence type="ECO:0000259" key="3">
    <source>
        <dbReference type="PROSITE" id="PS50089"/>
    </source>
</evidence>
<proteinExistence type="predicted"/>
<feature type="domain" description="SWIM-type" evidence="4">
    <location>
        <begin position="182"/>
        <end position="216"/>
    </location>
</feature>
<dbReference type="PANTHER" id="PTHR21540:SF0">
    <property type="entry name" value="PHD FAMILY PROTEIN"/>
    <property type="match status" value="1"/>
</dbReference>
<dbReference type="PROSITE" id="PS50089">
    <property type="entry name" value="ZF_RING_2"/>
    <property type="match status" value="1"/>
</dbReference>
<dbReference type="InterPro" id="IPR013083">
    <property type="entry name" value="Znf_RING/FYVE/PHD"/>
</dbReference>
<dbReference type="PANTHER" id="PTHR21540">
    <property type="entry name" value="RING FINGER AND SWIM DOMAIN-CONTAINING PROTEIN 2"/>
    <property type="match status" value="1"/>
</dbReference>
<gene>
    <name evidence="5" type="ORF">N7458_004228</name>
</gene>
<keyword evidence="1" id="KW-0862">Zinc</keyword>
<dbReference type="Proteomes" id="UP001213681">
    <property type="component" value="Unassembled WGS sequence"/>
</dbReference>
<dbReference type="Pfam" id="PF13639">
    <property type="entry name" value="zf-RING_2"/>
    <property type="match status" value="1"/>
</dbReference>
<comment type="caution">
    <text evidence="5">The sequence shown here is derived from an EMBL/GenBank/DDBJ whole genome shotgun (WGS) entry which is preliminary data.</text>
</comment>
<evidence type="ECO:0000256" key="1">
    <source>
        <dbReference type="PROSITE-ProRule" id="PRU00175"/>
    </source>
</evidence>
<evidence type="ECO:0000256" key="2">
    <source>
        <dbReference type="SAM" id="MobiDB-lite"/>
    </source>
</evidence>